<sequence>MDDLPIEVIERIVSFLPDTGLSSFATISSKWQHPVERRTFSCLTITSREADKYTELKALEQYVFSPSRAYRRKYLREIHFRVCFPRLQTNQAHSYVCRTSWRHIQQLFRILALGDHLDATNEGRTGGRKGITLDLGLICIPESGSHLGFIFGNGVVLGNGREQLSQVKCISRLIQPCHIFARVFDRNYRTQWVQSLVPETAIHLVKSLPCLRYLVIDDNHNAFTFLRGPRHFINRDHFIRDLSNANYLSNHQGVATSTPLKVYLNFRPTDNFGGASTDIMSPTLRMWSHNVASFDVSGAFDRSLFWPQESEPTRMLTLPESPWPWLRSFHVKLLNETPSGDPYFATSNASRSQNVPVKDKVQPLFESWAKALAAMPIIEQATVRWSLTFDTPEANSKRDWLVGFQAPGTTLRLNRHAWEHNVTADMRMRPRLVFQNDHGWRPDHMTMKQLHKMGEEKFPMNTMIEVDVDHLGNVTQLQT</sequence>
<accession>A0ACC0CRK7</accession>
<evidence type="ECO:0000313" key="2">
    <source>
        <dbReference type="Proteomes" id="UP001497680"/>
    </source>
</evidence>
<dbReference type="Proteomes" id="UP001497680">
    <property type="component" value="Unassembled WGS sequence"/>
</dbReference>
<dbReference type="EMBL" id="MU394357">
    <property type="protein sequence ID" value="KAI6083128.1"/>
    <property type="molecule type" value="Genomic_DNA"/>
</dbReference>
<evidence type="ECO:0000313" key="1">
    <source>
        <dbReference type="EMBL" id="KAI6083128.1"/>
    </source>
</evidence>
<gene>
    <name evidence="1" type="ORF">F4821DRAFT_281107</name>
</gene>
<protein>
    <submittedName>
        <fullName evidence="1">Uncharacterized protein</fullName>
    </submittedName>
</protein>
<keyword evidence="2" id="KW-1185">Reference proteome</keyword>
<reference evidence="1 2" key="1">
    <citation type="journal article" date="2022" name="New Phytol.">
        <title>Ecological generalism drives hyperdiversity of secondary metabolite gene clusters in xylarialean endophytes.</title>
        <authorList>
            <person name="Franco M.E.E."/>
            <person name="Wisecaver J.H."/>
            <person name="Arnold A.E."/>
            <person name="Ju Y.M."/>
            <person name="Slot J.C."/>
            <person name="Ahrendt S."/>
            <person name="Moore L.P."/>
            <person name="Eastman K.E."/>
            <person name="Scott K."/>
            <person name="Konkel Z."/>
            <person name="Mondo S.J."/>
            <person name="Kuo A."/>
            <person name="Hayes R.D."/>
            <person name="Haridas S."/>
            <person name="Andreopoulos B."/>
            <person name="Riley R."/>
            <person name="LaButti K."/>
            <person name="Pangilinan J."/>
            <person name="Lipzen A."/>
            <person name="Amirebrahimi M."/>
            <person name="Yan J."/>
            <person name="Adam C."/>
            <person name="Keymanesh K."/>
            <person name="Ng V."/>
            <person name="Louie K."/>
            <person name="Northen T."/>
            <person name="Drula E."/>
            <person name="Henrissat B."/>
            <person name="Hsieh H.M."/>
            <person name="Youens-Clark K."/>
            <person name="Lutzoni F."/>
            <person name="Miadlikowska J."/>
            <person name="Eastwood D.C."/>
            <person name="Hamelin R.C."/>
            <person name="Grigoriev I.V."/>
            <person name="U'Ren J.M."/>
        </authorList>
    </citation>
    <scope>NUCLEOTIDE SEQUENCE [LARGE SCALE GENOMIC DNA]</scope>
    <source>
        <strain evidence="1 2">ER1909</strain>
    </source>
</reference>
<proteinExistence type="predicted"/>
<comment type="caution">
    <text evidence="1">The sequence shown here is derived from an EMBL/GenBank/DDBJ whole genome shotgun (WGS) entry which is preliminary data.</text>
</comment>
<name>A0ACC0CRK7_9PEZI</name>
<organism evidence="1 2">
    <name type="scientific">Hypoxylon rubiginosum</name>
    <dbReference type="NCBI Taxonomy" id="110542"/>
    <lineage>
        <taxon>Eukaryota</taxon>
        <taxon>Fungi</taxon>
        <taxon>Dikarya</taxon>
        <taxon>Ascomycota</taxon>
        <taxon>Pezizomycotina</taxon>
        <taxon>Sordariomycetes</taxon>
        <taxon>Xylariomycetidae</taxon>
        <taxon>Xylariales</taxon>
        <taxon>Hypoxylaceae</taxon>
        <taxon>Hypoxylon</taxon>
    </lineage>
</organism>